<dbReference type="InterPro" id="IPR004813">
    <property type="entry name" value="OPT"/>
</dbReference>
<feature type="region of interest" description="Disordered" evidence="9">
    <location>
        <begin position="309"/>
        <end position="342"/>
    </location>
</feature>
<keyword evidence="7 10" id="KW-1133">Transmembrane helix</keyword>
<evidence type="ECO:0000256" key="7">
    <source>
        <dbReference type="ARBA" id="ARBA00022989"/>
    </source>
</evidence>
<dbReference type="EMBL" id="NKCK01000234">
    <property type="protein sequence ID" value="RSL90231.1"/>
    <property type="molecule type" value="Genomic_DNA"/>
</dbReference>
<feature type="compositionally biased region" description="Low complexity" evidence="9">
    <location>
        <begin position="47"/>
        <end position="61"/>
    </location>
</feature>
<feature type="region of interest" description="Disordered" evidence="9">
    <location>
        <begin position="160"/>
        <end position="271"/>
    </location>
</feature>
<feature type="transmembrane region" description="Helical" evidence="10">
    <location>
        <begin position="546"/>
        <end position="571"/>
    </location>
</feature>
<dbReference type="GO" id="GO:0016020">
    <property type="term" value="C:membrane"/>
    <property type="evidence" value="ECO:0007669"/>
    <property type="project" value="UniProtKB-SubCell"/>
</dbReference>
<organism evidence="11 12">
    <name type="scientific">Fusarium oligoseptatum</name>
    <dbReference type="NCBI Taxonomy" id="2604345"/>
    <lineage>
        <taxon>Eukaryota</taxon>
        <taxon>Fungi</taxon>
        <taxon>Dikarya</taxon>
        <taxon>Ascomycota</taxon>
        <taxon>Pezizomycotina</taxon>
        <taxon>Sordariomycetes</taxon>
        <taxon>Hypocreomycetidae</taxon>
        <taxon>Hypocreales</taxon>
        <taxon>Nectriaceae</taxon>
        <taxon>Fusarium</taxon>
        <taxon>Fusarium solani species complex</taxon>
    </lineage>
</organism>
<feature type="transmembrane region" description="Helical" evidence="10">
    <location>
        <begin position="482"/>
        <end position="500"/>
    </location>
</feature>
<dbReference type="Proteomes" id="UP000287144">
    <property type="component" value="Unassembled WGS sequence"/>
</dbReference>
<feature type="compositionally biased region" description="Low complexity" evidence="9">
    <location>
        <begin position="109"/>
        <end position="122"/>
    </location>
</feature>
<gene>
    <name evidence="11" type="ORF">CEP52_014649</name>
</gene>
<feature type="compositionally biased region" description="Low complexity" evidence="9">
    <location>
        <begin position="253"/>
        <end position="269"/>
    </location>
</feature>
<feature type="compositionally biased region" description="Basic and acidic residues" evidence="9">
    <location>
        <begin position="230"/>
        <end position="252"/>
    </location>
</feature>
<evidence type="ECO:0000256" key="5">
    <source>
        <dbReference type="ARBA" id="ARBA00022856"/>
    </source>
</evidence>
<feature type="region of interest" description="Disordered" evidence="9">
    <location>
        <begin position="1"/>
        <end position="97"/>
    </location>
</feature>
<sequence>MPRHTTTSRSRSSRSTNSRQSSSSSSSAQARADDSHLQQDVALQPLTSTSSSTARSTVSPSHAQAWGAPYPPDPSLDQGQGQVQGQGHVLPPYQAPAVGDSQTLLTTASAAAPAVAPSPVLVRDQHAGQSSSVSQLEPPVAAVTPALELELQPFVAVTAAEEEDDNADSDREALDASDLGFLAPQTTEGTLDMASKKTPFLRSAATRPDAAPYGSVSLTPSRNNSPAGSDRWDPDAHQLRHVPDTMRSETSRTSRTSRRSTLTKQSSSRLSEEIDGAVLVSGLEGRLGVSEPAPAGVLEESMKDDYSEDGALLDDASSTASESEYQENSPHEAVRASVPPTDNTTLSINTPRMWCLSVLFSILGSSTNLFFSLRYPSVAITPVIALLLVHPLGHLWDFLLKRPYDPEEEFVDGVRTTSISEDGHIHHKTKMITSWRRWLAQGRWNEKEHTCVYVSSNVAFGFAFATDVIVEQTQFYNQEAPIVYQLLLTISTQILGYGFAGLTRRFLVRPSGMIWPGTLMSAAMFSTLHKQENKPAGGWTISRWKFFYIVWTVSFLFYFLPGLLMPALSYFNVITWFAPKNVVIANLFGVSSGLGLFPLTF</sequence>
<comment type="similarity">
    <text evidence="2">Belongs to the oligopeptide OPT transporter family.</text>
</comment>
<evidence type="ECO:0000256" key="6">
    <source>
        <dbReference type="ARBA" id="ARBA00022927"/>
    </source>
</evidence>
<feature type="transmembrane region" description="Helical" evidence="10">
    <location>
        <begin position="452"/>
        <end position="470"/>
    </location>
</feature>
<comment type="subcellular location">
    <subcellularLocation>
        <location evidence="1">Membrane</location>
        <topology evidence="1">Multi-pass membrane protein</topology>
    </subcellularLocation>
</comment>
<feature type="transmembrane region" description="Helical" evidence="10">
    <location>
        <begin position="378"/>
        <end position="396"/>
    </location>
</feature>
<dbReference type="NCBIfam" id="TIGR00728">
    <property type="entry name" value="OPT_sfam"/>
    <property type="match status" value="1"/>
</dbReference>
<feature type="compositionally biased region" description="Low complexity" evidence="9">
    <location>
        <begin position="78"/>
        <end position="87"/>
    </location>
</feature>
<evidence type="ECO:0000256" key="10">
    <source>
        <dbReference type="SAM" id="Phobius"/>
    </source>
</evidence>
<keyword evidence="6" id="KW-0653">Protein transport</keyword>
<feature type="transmembrane region" description="Helical" evidence="10">
    <location>
        <begin position="506"/>
        <end position="525"/>
    </location>
</feature>
<reference evidence="11 12" key="1">
    <citation type="submission" date="2017-06" db="EMBL/GenBank/DDBJ databases">
        <title>Comparative genomic analysis of Ambrosia Fusariam Clade fungi.</title>
        <authorList>
            <person name="Stajich J.E."/>
            <person name="Carrillo J."/>
            <person name="Kijimoto T."/>
            <person name="Eskalen A."/>
            <person name="O'Donnell K."/>
            <person name="Kasson M."/>
        </authorList>
    </citation>
    <scope>NUCLEOTIDE SEQUENCE [LARGE SCALE GENOMIC DNA]</scope>
    <source>
        <strain evidence="11 12">NRRL62579</strain>
    </source>
</reference>
<feature type="compositionally biased region" description="Polar residues" evidence="9">
    <location>
        <begin position="316"/>
        <end position="328"/>
    </location>
</feature>
<proteinExistence type="inferred from homology"/>
<evidence type="ECO:0008006" key="13">
    <source>
        <dbReference type="Google" id="ProtNLM"/>
    </source>
</evidence>
<keyword evidence="4 10" id="KW-0812">Transmembrane</keyword>
<dbReference type="Pfam" id="PF03169">
    <property type="entry name" value="OPT"/>
    <property type="match status" value="1"/>
</dbReference>
<evidence type="ECO:0000313" key="12">
    <source>
        <dbReference type="Proteomes" id="UP000287144"/>
    </source>
</evidence>
<evidence type="ECO:0000256" key="4">
    <source>
        <dbReference type="ARBA" id="ARBA00022692"/>
    </source>
</evidence>
<protein>
    <recommendedName>
        <fullName evidence="13">Oligopeptide transporter</fullName>
    </recommendedName>
</protein>
<comment type="caution">
    <text evidence="11">The sequence shown here is derived from an EMBL/GenBank/DDBJ whole genome shotgun (WGS) entry which is preliminary data.</text>
</comment>
<accession>A0A428SKB1</accession>
<dbReference type="GO" id="GO:0015031">
    <property type="term" value="P:protein transport"/>
    <property type="evidence" value="ECO:0007669"/>
    <property type="project" value="UniProtKB-KW"/>
</dbReference>
<evidence type="ECO:0000256" key="3">
    <source>
        <dbReference type="ARBA" id="ARBA00022448"/>
    </source>
</evidence>
<feature type="compositionally biased region" description="Low complexity" evidence="9">
    <location>
        <begin position="1"/>
        <end position="27"/>
    </location>
</feature>
<feature type="transmembrane region" description="Helical" evidence="10">
    <location>
        <begin position="583"/>
        <end position="600"/>
    </location>
</feature>
<keyword evidence="8 10" id="KW-0472">Membrane</keyword>
<evidence type="ECO:0000256" key="9">
    <source>
        <dbReference type="SAM" id="MobiDB-lite"/>
    </source>
</evidence>
<evidence type="ECO:0000256" key="8">
    <source>
        <dbReference type="ARBA" id="ARBA00023136"/>
    </source>
</evidence>
<dbReference type="PANTHER" id="PTHR22601">
    <property type="entry name" value="ISP4 LIKE PROTEIN"/>
    <property type="match status" value="1"/>
</dbReference>
<feature type="compositionally biased region" description="Polar residues" evidence="9">
    <location>
        <begin position="216"/>
        <end position="227"/>
    </location>
</feature>
<dbReference type="GO" id="GO:0035673">
    <property type="term" value="F:oligopeptide transmembrane transporter activity"/>
    <property type="evidence" value="ECO:0007669"/>
    <property type="project" value="InterPro"/>
</dbReference>
<feature type="region of interest" description="Disordered" evidence="9">
    <location>
        <begin position="109"/>
        <end position="138"/>
    </location>
</feature>
<keyword evidence="12" id="KW-1185">Reference proteome</keyword>
<dbReference type="STRING" id="1325735.A0A428SKB1"/>
<evidence type="ECO:0000256" key="1">
    <source>
        <dbReference type="ARBA" id="ARBA00004141"/>
    </source>
</evidence>
<dbReference type="InterPro" id="IPR004648">
    <property type="entry name" value="Oligpept_transpt"/>
</dbReference>
<keyword evidence="3" id="KW-0813">Transport</keyword>
<evidence type="ECO:0000313" key="11">
    <source>
        <dbReference type="EMBL" id="RSL90231.1"/>
    </source>
</evidence>
<evidence type="ECO:0000256" key="2">
    <source>
        <dbReference type="ARBA" id="ARBA00008807"/>
    </source>
</evidence>
<dbReference type="AlphaFoldDB" id="A0A428SKB1"/>
<name>A0A428SKB1_9HYPO</name>
<keyword evidence="5" id="KW-0571">Peptide transport</keyword>